<dbReference type="GO" id="GO:0004252">
    <property type="term" value="F:serine-type endopeptidase activity"/>
    <property type="evidence" value="ECO:0007669"/>
    <property type="project" value="InterPro"/>
</dbReference>
<evidence type="ECO:0000256" key="6">
    <source>
        <dbReference type="PROSITE-ProRule" id="PRU00196"/>
    </source>
</evidence>
<dbReference type="Gene3D" id="2.40.10.10">
    <property type="entry name" value="Trypsin-like serine proteases"/>
    <property type="match status" value="1"/>
</dbReference>
<name>A0A023F157_TRIIF</name>
<feature type="disulfide bond" evidence="5">
    <location>
        <begin position="1042"/>
        <end position="1057"/>
    </location>
</feature>
<dbReference type="InterPro" id="IPR009003">
    <property type="entry name" value="Peptidase_S1_PA"/>
</dbReference>
<feature type="disulfide bond" evidence="5">
    <location>
        <begin position="1589"/>
        <end position="1604"/>
    </location>
</feature>
<dbReference type="EMBL" id="GBBI01003956">
    <property type="protein sequence ID" value="JAC14756.1"/>
    <property type="molecule type" value="mRNA"/>
</dbReference>
<feature type="domain" description="SRCR" evidence="9">
    <location>
        <begin position="1127"/>
        <end position="1218"/>
    </location>
</feature>
<dbReference type="InterPro" id="IPR036055">
    <property type="entry name" value="LDL_receptor-like_sf"/>
</dbReference>
<evidence type="ECO:0000313" key="10">
    <source>
        <dbReference type="EMBL" id="JAC14756.1"/>
    </source>
</evidence>
<reference evidence="10" key="1">
    <citation type="journal article" date="2014" name="PLoS Negl. Trop. Dis.">
        <title>An updated insight into the Sialotranscriptome of Triatoma infestans: developmental stage and geographic variations.</title>
        <authorList>
            <person name="Schwarz A."/>
            <person name="Medrano-Mercado N."/>
            <person name="Schaub G.A."/>
            <person name="Struchiner C.J."/>
            <person name="Bargues M.D."/>
            <person name="Levy M.Z."/>
            <person name="Ribeiro J.M."/>
        </authorList>
    </citation>
    <scope>NUCLEOTIDE SEQUENCE</scope>
    <source>
        <strain evidence="10">Chile</strain>
        <tissue evidence="10">Salivary glands</tissue>
    </source>
</reference>
<dbReference type="Gene3D" id="4.10.400.10">
    <property type="entry name" value="Low-density Lipoprotein Receptor"/>
    <property type="match status" value="6"/>
</dbReference>
<dbReference type="PRINTS" id="PR00261">
    <property type="entry name" value="LDLRECEPTOR"/>
</dbReference>
<evidence type="ECO:0000256" key="3">
    <source>
        <dbReference type="ARBA" id="ARBA00022825"/>
    </source>
</evidence>
<feature type="disulfide bond" evidence="5">
    <location>
        <begin position="1499"/>
        <end position="1517"/>
    </location>
</feature>
<dbReference type="InterPro" id="IPR023415">
    <property type="entry name" value="LDLR_class-A_CS"/>
</dbReference>
<evidence type="ECO:0000256" key="5">
    <source>
        <dbReference type="PROSITE-ProRule" id="PRU00124"/>
    </source>
</evidence>
<dbReference type="SUPFAM" id="SSF50494">
    <property type="entry name" value="Trypsin-like serine proteases"/>
    <property type="match status" value="2"/>
</dbReference>
<dbReference type="SUPFAM" id="SSF57424">
    <property type="entry name" value="LDL receptor-like module"/>
    <property type="match status" value="5"/>
</dbReference>
<keyword evidence="3 7" id="KW-0720">Serine protease</keyword>
<dbReference type="InterPro" id="IPR001190">
    <property type="entry name" value="SRCR"/>
</dbReference>
<dbReference type="InterPro" id="IPR018114">
    <property type="entry name" value="TRYPSIN_HIS"/>
</dbReference>
<dbReference type="InterPro" id="IPR002172">
    <property type="entry name" value="LDrepeatLR_classA_rpt"/>
</dbReference>
<evidence type="ECO:0000256" key="2">
    <source>
        <dbReference type="ARBA" id="ARBA00022801"/>
    </source>
</evidence>
<feature type="domain" description="Peptidase S1" evidence="8">
    <location>
        <begin position="2"/>
        <end position="230"/>
    </location>
</feature>
<dbReference type="Pfam" id="PF09342">
    <property type="entry name" value="DUF1986"/>
    <property type="match status" value="1"/>
</dbReference>
<dbReference type="PROSITE" id="PS50240">
    <property type="entry name" value="TRYPSIN_DOM"/>
    <property type="match status" value="1"/>
</dbReference>
<feature type="disulfide bond" evidence="5">
    <location>
        <begin position="248"/>
        <end position="266"/>
    </location>
</feature>
<dbReference type="GO" id="GO:0006508">
    <property type="term" value="P:proteolysis"/>
    <property type="evidence" value="ECO:0007669"/>
    <property type="project" value="UniProtKB-KW"/>
</dbReference>
<accession>A0A023F157</accession>
<feature type="non-terminal residue" evidence="10">
    <location>
        <position position="1"/>
    </location>
</feature>
<keyword evidence="4 5" id="KW-1015">Disulfide bond</keyword>
<protein>
    <submittedName>
        <fullName evidence="10">Putative trypsin-like serine protease</fullName>
    </submittedName>
</protein>
<dbReference type="InterPro" id="IPR015420">
    <property type="entry name" value="Peptidase_S1A_nudel"/>
</dbReference>
<dbReference type="CDD" id="cd00190">
    <property type="entry name" value="Tryp_SPc"/>
    <property type="match status" value="1"/>
</dbReference>
<sequence>RIVGGAKSKPGAWPWLIALFKDGVFHCGGVILSQTTIITAAHCIVGFESHYFEASAGMLRRFSFSPQEQIRKVVKIIMHEGYDKTDFSNDIALLKVDKGFIYNRWVLPICLSGDRHVPRPGTKCTAVGWGATYEHGLDPDHLHDVEIPVQTNCKYLRDRASGDICAGFHEGGKDTCQGDSGGPLLCKLDKSDHWYLAGIVSHGKGCARFNEPGVYTRVALYLDWINSSLEKEKIIGNSPKQECPGLQCDGGKCIPSNKKCNGVLNCLKGDDELVCKATTFFIERSEKIENTNHSETIFEEYQNQNNESNLETRSEPSSTINKDNIKMENYDTSQTQEPHNIATESFKKSLIIEFIEDPKENVTDSESSETLSSKNSVSEIVNNTNTTEFFENSLGKFAEDLSDPVSDASHSLEKSLILEFIGETSMNETVLENMTSLSFISPASPEMNEFSTIAYKSEVTKDESIENESGFRYKIKEQPISELDVNNFSKELITTDALAGVTEPYSEATKIKILNIEVLTSREQSAENISEVIIDSNDDFKKVTAKSYYSPPNDSITMISDVENNYKSSMPDWHKAENWNFSDHFSELNDTTIQEEITSSSHNLISTTEMLSFSSSKNIQESNFNSDENQESYASTISMEESTITLQQKTSELSVNTTEIISIMDQGENNLSTAFSPAGTTTSSSWKLVTESTFPDDSSIDSFSHIAALNSTTHEENKFSLQHTVTTKSLYGIKSEEVEVSTVNTPESHTNSLVSKEIGNKSILQTPAFTSVTSPDSSTDTRATSAVNNIHLQDSTIISTKEVIFSTDYYTSTPDIHESSDDGFTHEVRKVTLLQTTPSLVTSINISTNSIDKNNSSQPVIDEYDIFNSTTLEVSTISLQTSTEGSTKLEELEIDSHSSELYSITTDEGTKLPIYKNISADGVTLDSTTRKELYSQTIFTDINASQIFATERYTAGMPDSQTNNLNETTSSIEAGTTDSAEFSAIPSVSITELPTTVSLSLNKSEPPFNFNQYTISQTESMDISEVFKCASFKQSIMKSEYCDGILDCVDGSDEQNCTCGNKLTNILHRKICDSIIDCADGSDEYNCPKQCQVDQFYCGKSKSCISINNRCDGISNCAFNEDEIDCYALSDGKTIKLDQGGRPELLNKGVVVHFQSNHWQSFCVSDKLEILTEALKICKRLGFSEAVYYSDIVIATSIFTQTSSNIFHNNTSGHPCKGLYLHCSQTLARTTPWLTNVYIEGKLKTLGILLTDSWVVVSSTSLININVEEVYITASIGMANETFENIVGPYEQNIAINNVTAVSNSLITLLHLNTPIVLNHNVIPIGINKWRSTDEYCEAMLLNSKGIISIPLQEDKQNCEQGKRCFKIFTIPSYCWEDKIEEVNGQVVCHSNYGAYLAAVFNEKDSFCIKDCFVKFDDFSEKITEIMTVTNSSSVREYDIPLCDTMRCPHGNCLDWQFIYDGVHQCSDGSDETEFMKKKKNDYCTMHNNCTCGPNMFRCGSGECLPLKRYCDGNDDCKDSSDEIVACSNSCSYFLNVTLPQYLCDGNQNCLQKEDENWDLCEEKYDCNDKERYYQCEDSDQCIPKEFVCDDDADCPNEEDEHYCLGIDYFISAEHKGRFMIQSYGQWNAVCFTSPMNSDVNDEICNSLGYQTVKNASYEIFNKTIMTLDPFSSVTLSPNVQFTIRSSRPPFVLVKNGTCNSLFIECE</sequence>
<evidence type="ECO:0000256" key="7">
    <source>
        <dbReference type="RuleBase" id="RU363034"/>
    </source>
</evidence>
<dbReference type="PROSITE" id="PS00134">
    <property type="entry name" value="TRYPSIN_HIS"/>
    <property type="match status" value="1"/>
</dbReference>
<dbReference type="PROSITE" id="PS00135">
    <property type="entry name" value="TRYPSIN_SER"/>
    <property type="match status" value="1"/>
</dbReference>
<proteinExistence type="evidence at transcript level"/>
<dbReference type="CDD" id="cd00112">
    <property type="entry name" value="LDLa"/>
    <property type="match status" value="6"/>
</dbReference>
<dbReference type="SMART" id="SM00020">
    <property type="entry name" value="Tryp_SPc"/>
    <property type="match status" value="1"/>
</dbReference>
<feature type="disulfide bond" evidence="5">
    <location>
        <begin position="1492"/>
        <end position="1504"/>
    </location>
</feature>
<dbReference type="PROSITE" id="PS50068">
    <property type="entry name" value="LDLRA_2"/>
    <property type="match status" value="5"/>
</dbReference>
<dbReference type="Pfam" id="PF00057">
    <property type="entry name" value="Ldl_recept_a"/>
    <property type="match status" value="2"/>
</dbReference>
<keyword evidence="2 7" id="KW-0378">Hydrolase</keyword>
<dbReference type="InterPro" id="IPR043504">
    <property type="entry name" value="Peptidase_S1_PA_chymotrypsin"/>
</dbReference>
<dbReference type="PANTHER" id="PTHR24258">
    <property type="entry name" value="SERINE PROTEASE-RELATED"/>
    <property type="match status" value="1"/>
</dbReference>
<comment type="caution">
    <text evidence="6">Lacks conserved residue(s) required for the propagation of feature annotation.</text>
</comment>
<evidence type="ECO:0000259" key="8">
    <source>
        <dbReference type="PROSITE" id="PS50240"/>
    </source>
</evidence>
<dbReference type="PANTHER" id="PTHR24258:SF140">
    <property type="entry name" value="BCDNA.GH08420-RELATED"/>
    <property type="match status" value="1"/>
</dbReference>
<dbReference type="SMART" id="SM00192">
    <property type="entry name" value="LDLa"/>
    <property type="match status" value="7"/>
</dbReference>
<dbReference type="InterPro" id="IPR001254">
    <property type="entry name" value="Trypsin_dom"/>
</dbReference>
<dbReference type="PROSITE" id="PS01209">
    <property type="entry name" value="LDLRA_1"/>
    <property type="match status" value="3"/>
</dbReference>
<dbReference type="GO" id="GO:0016020">
    <property type="term" value="C:membrane"/>
    <property type="evidence" value="ECO:0007669"/>
    <property type="project" value="InterPro"/>
</dbReference>
<feature type="disulfide bond" evidence="5">
    <location>
        <begin position="260"/>
        <end position="275"/>
    </location>
</feature>
<dbReference type="PROSITE" id="PS50287">
    <property type="entry name" value="SRCR_2"/>
    <property type="match status" value="1"/>
</dbReference>
<keyword evidence="1 7" id="KW-0645">Protease</keyword>
<organism evidence="10">
    <name type="scientific">Triatoma infestans</name>
    <name type="common">Assassin bug</name>
    <dbReference type="NCBI Taxonomy" id="30076"/>
    <lineage>
        <taxon>Eukaryota</taxon>
        <taxon>Metazoa</taxon>
        <taxon>Ecdysozoa</taxon>
        <taxon>Arthropoda</taxon>
        <taxon>Hexapoda</taxon>
        <taxon>Insecta</taxon>
        <taxon>Pterygota</taxon>
        <taxon>Neoptera</taxon>
        <taxon>Paraneoptera</taxon>
        <taxon>Hemiptera</taxon>
        <taxon>Heteroptera</taxon>
        <taxon>Panheteroptera</taxon>
        <taxon>Cimicomorpha</taxon>
        <taxon>Reduviidae</taxon>
        <taxon>Triatominae</taxon>
        <taxon>Triatoma</taxon>
    </lineage>
</organism>
<dbReference type="InterPro" id="IPR033116">
    <property type="entry name" value="TRYPSIN_SER"/>
</dbReference>
<evidence type="ECO:0000256" key="4">
    <source>
        <dbReference type="ARBA" id="ARBA00023157"/>
    </source>
</evidence>
<dbReference type="FunFam" id="2.40.10.10:FF:000003">
    <property type="entry name" value="Transmembrane serine protease 3"/>
    <property type="match status" value="1"/>
</dbReference>
<evidence type="ECO:0000259" key="9">
    <source>
        <dbReference type="PROSITE" id="PS50287"/>
    </source>
</evidence>
<feature type="disulfide bond" evidence="5">
    <location>
        <begin position="1111"/>
        <end position="1126"/>
    </location>
</feature>
<evidence type="ECO:0000256" key="1">
    <source>
        <dbReference type="ARBA" id="ARBA00022670"/>
    </source>
</evidence>
<dbReference type="Pfam" id="PF00089">
    <property type="entry name" value="Trypsin"/>
    <property type="match status" value="1"/>
</dbReference>